<name>A0A2W1BVH3_HELAM</name>
<proteinExistence type="predicted"/>
<organism evidence="1 2">
    <name type="scientific">Helicoverpa armigera</name>
    <name type="common">Cotton bollworm</name>
    <name type="synonym">Heliothis armigera</name>
    <dbReference type="NCBI Taxonomy" id="29058"/>
    <lineage>
        <taxon>Eukaryota</taxon>
        <taxon>Metazoa</taxon>
        <taxon>Ecdysozoa</taxon>
        <taxon>Arthropoda</taxon>
        <taxon>Hexapoda</taxon>
        <taxon>Insecta</taxon>
        <taxon>Pterygota</taxon>
        <taxon>Neoptera</taxon>
        <taxon>Endopterygota</taxon>
        <taxon>Lepidoptera</taxon>
        <taxon>Glossata</taxon>
        <taxon>Ditrysia</taxon>
        <taxon>Noctuoidea</taxon>
        <taxon>Noctuidae</taxon>
        <taxon>Heliothinae</taxon>
        <taxon>Helicoverpa</taxon>
    </lineage>
</organism>
<dbReference type="Proteomes" id="UP000249218">
    <property type="component" value="Unassembled WGS sequence"/>
</dbReference>
<reference evidence="1 2" key="1">
    <citation type="journal article" date="2017" name="BMC Biol.">
        <title>Genomic innovations, transcriptional plasticity and gene loss underlying the evolution and divergence of two highly polyphagous and invasive Helicoverpa pest species.</title>
        <authorList>
            <person name="Pearce S.L."/>
            <person name="Clarke D.F."/>
            <person name="East P.D."/>
            <person name="Elfekih S."/>
            <person name="Gordon K.H."/>
            <person name="Jermiin L.S."/>
            <person name="McGaughran A."/>
            <person name="Oakeshott J.G."/>
            <person name="Papanikolaou A."/>
            <person name="Perera O.P."/>
            <person name="Rane R.V."/>
            <person name="Richards S."/>
            <person name="Tay W.T."/>
            <person name="Walsh T.K."/>
            <person name="Anderson A."/>
            <person name="Anderson C.J."/>
            <person name="Asgari S."/>
            <person name="Board P.G."/>
            <person name="Bretschneider A."/>
            <person name="Campbell P.M."/>
            <person name="Chertemps T."/>
            <person name="Christeller J.T."/>
            <person name="Coppin C.W."/>
            <person name="Downes S.J."/>
            <person name="Duan G."/>
            <person name="Farnsworth C.A."/>
            <person name="Good R.T."/>
            <person name="Han L.B."/>
            <person name="Han Y.C."/>
            <person name="Hatje K."/>
            <person name="Horne I."/>
            <person name="Huang Y.P."/>
            <person name="Hughes D.S."/>
            <person name="Jacquin-Joly E."/>
            <person name="James W."/>
            <person name="Jhangiani S."/>
            <person name="Kollmar M."/>
            <person name="Kuwar S.S."/>
            <person name="Li S."/>
            <person name="Liu N.Y."/>
            <person name="Maibeche M.T."/>
            <person name="Miller J.R."/>
            <person name="Montagne N."/>
            <person name="Perry T."/>
            <person name="Qu J."/>
            <person name="Song S.V."/>
            <person name="Sutton G.G."/>
            <person name="Vogel H."/>
            <person name="Walenz B.P."/>
            <person name="Xu W."/>
            <person name="Zhang H.J."/>
            <person name="Zou Z."/>
            <person name="Batterham P."/>
            <person name="Edwards O.R."/>
            <person name="Feyereisen R."/>
            <person name="Gibbs R.A."/>
            <person name="Heckel D.G."/>
            <person name="McGrath A."/>
            <person name="Robin C."/>
            <person name="Scherer S.E."/>
            <person name="Worley K.C."/>
            <person name="Wu Y.D."/>
        </authorList>
    </citation>
    <scope>NUCLEOTIDE SEQUENCE [LARGE SCALE GENOMIC DNA]</scope>
    <source>
        <strain evidence="1">Harm_GR_Male_#8</strain>
        <tissue evidence="1">Whole organism</tissue>
    </source>
</reference>
<evidence type="ECO:0000313" key="1">
    <source>
        <dbReference type="EMBL" id="PZC78341.1"/>
    </source>
</evidence>
<protein>
    <submittedName>
        <fullName evidence="1">Uncharacterized protein</fullName>
    </submittedName>
</protein>
<accession>A0A2W1BVH3</accession>
<dbReference type="AlphaFoldDB" id="A0A2W1BVH3"/>
<keyword evidence="2" id="KW-1185">Reference proteome</keyword>
<sequence length="88" mass="10521">MRRSVGGPPTRWTDLARVVGKQWIRVAEDRAKWRTLGEAVVWQWMSFDDGAYYLSNRNKYHGSSRKALDSNVDEWRRRERPKIRMNVL</sequence>
<gene>
    <name evidence="1" type="primary">HaOG202247</name>
    <name evidence="1" type="ORF">B5X24_HaOG202247</name>
</gene>
<evidence type="ECO:0000313" key="2">
    <source>
        <dbReference type="Proteomes" id="UP000249218"/>
    </source>
</evidence>
<dbReference type="EMBL" id="KZ149905">
    <property type="protein sequence ID" value="PZC78341.1"/>
    <property type="molecule type" value="Genomic_DNA"/>
</dbReference>